<sequence>MRAFTEEEVRNKFLLNAKEIVRYWANTPDGGDTAERIEGAIFSLLNVIDGGSQLPAFDLVVKPHPDDKAYFEELGEPYYEDGMNICDGELHSQFINFKD</sequence>
<dbReference type="KEGG" id="vg:77935748"/>
<organism evidence="1 2">
    <name type="scientific">Escherichia phage U1G</name>
    <dbReference type="NCBI Taxonomy" id="2853091"/>
    <lineage>
        <taxon>Viruses</taxon>
        <taxon>Duplodnaviria</taxon>
        <taxon>Heunggongvirae</taxon>
        <taxon>Uroviricota</taxon>
        <taxon>Caudoviricetes</taxon>
        <taxon>Schitoviridae</taxon>
        <taxon>Enquatrovirinae</taxon>
        <taxon>Gamaleyavirus</taxon>
        <taxon>Gamaleyavirus U1g</taxon>
    </lineage>
</organism>
<reference evidence="1" key="1">
    <citation type="submission" date="2021-06" db="EMBL/GenBank/DDBJ databases">
        <authorList>
            <person name="Sundaramoorthy N.S."/>
            <person name="Nagarajan S."/>
        </authorList>
    </citation>
    <scope>NUCLEOTIDE SEQUENCE</scope>
</reference>
<evidence type="ECO:0000313" key="2">
    <source>
        <dbReference type="Proteomes" id="UP000828021"/>
    </source>
</evidence>
<name>A0AAE7VIL5_9CAUD</name>
<keyword evidence="2" id="KW-1185">Reference proteome</keyword>
<accession>A0AAE7VIL5</accession>
<dbReference type="RefSeq" id="YP_010659762.1">
    <property type="nucleotide sequence ID" value="NC_070872.1"/>
</dbReference>
<proteinExistence type="predicted"/>
<dbReference type="GeneID" id="77935748"/>
<dbReference type="Proteomes" id="UP000828021">
    <property type="component" value="Segment"/>
</dbReference>
<evidence type="ECO:0000313" key="1">
    <source>
        <dbReference type="EMBL" id="QXV71838.1"/>
    </source>
</evidence>
<protein>
    <submittedName>
        <fullName evidence="1">Uncharacterized protein</fullName>
    </submittedName>
</protein>
<dbReference type="EMBL" id="MZ394712">
    <property type="protein sequence ID" value="QXV71838.1"/>
    <property type="molecule type" value="Genomic_DNA"/>
</dbReference>